<dbReference type="AlphaFoldDB" id="A0A8T0DPA6"/>
<dbReference type="GO" id="GO:0030016">
    <property type="term" value="C:myofibril"/>
    <property type="evidence" value="ECO:0007669"/>
    <property type="project" value="UniProtKB-SubCell"/>
</dbReference>
<evidence type="ECO:0000256" key="3">
    <source>
        <dbReference type="ARBA" id="ARBA00004544"/>
    </source>
</evidence>
<evidence type="ECO:0000256" key="12">
    <source>
        <dbReference type="ARBA" id="ARBA00034776"/>
    </source>
</evidence>
<sequence>MATYMELKRCQLLCACQRTSPLSQTYFCRHCLDIRCSACVSHEVDSHYCPNCLENMASAEAKMRKHRCGNCFDCPSCGHTLSTRATAVMLAKPDEPGKTVAQKAYYLTCGFCRWSTRDSGIPDQRQSAGGWPETTNPHAKRIMELIDSYHHLAVKEKADREWSKFVRKRNYMILLIMELIDSYHHLAVKEKADREWSKFVRKRNYMILLERYPVLNPRLRRYCSSSWTTPNRETEPAKKVTIPAAEAPDEPVTFDLDPYINQPLQLEKITTVRQRHLAPQTQPKLTMELEPRLKCLVVKRSMRCRTCEHNLSKADFNPSSIKFRINLSAMYHVPELRYILPAPTTETQQSASSDQLPDLSPQRRTSRTLAMLKSKRLIHHHYTVGKTHPIILTLCNPAHRVTTVSLRQLTAEEEAKSLRHLVFEQTNKLDSASTFPSKVTSKAAVDDSADAPIVGSSGDAEDSTVSSSPCFSTVKVSDDARLCQMLLGDLLAYGLVVLFDFDIFS</sequence>
<gene>
    <name evidence="16" type="ORF">P879_05352</name>
</gene>
<feature type="region of interest" description="Disordered" evidence="15">
    <location>
        <begin position="344"/>
        <end position="364"/>
    </location>
</feature>
<accession>A0A8T0DPA6</accession>
<comment type="subunit">
    <text evidence="14">Subunit of dynactin, a multiprotein complex part of a tripartite complex with dynein and a adapter, such as BICDL1, BICD2 or HOOK3. The dynactin complex is built around ACTR1A/ACTB filament and consists of an actin-related filament composed of a shoulder domain, a pointed end and a barbed end. Its length is defined by its flexible shoulder domain. The soulder is composed of 2 DCTN1 subunits, 4 DCTN2 and 2 DCTN3. The 4 DCNT2 (via N-terminus) bind the ACTR1A filament and act as molecular rulers to determine the length. The pointed end is important for binding dynein-dynactin cargo adapters. Consists of 4 subunits: ACTR10, DCNT4, DCTN5 and DCTN6. The barbed end is composed of a CAPZA1:CAPZB heterodimers, which binds ACTR1A/ACTB filament and dynactin and stabilizes dynactin. Interacts with ATP7B, but not ATP7A, in a copper-dependent manner. Interacts with ANK2; this interaction is required for localization at costameres. Interacts with N4BP2L1.</text>
</comment>
<evidence type="ECO:0000256" key="1">
    <source>
        <dbReference type="ARBA" id="ARBA00004300"/>
    </source>
</evidence>
<dbReference type="GO" id="GO:0001725">
    <property type="term" value="C:stress fiber"/>
    <property type="evidence" value="ECO:0007669"/>
    <property type="project" value="UniProtKB-SubCell"/>
</dbReference>
<evidence type="ECO:0000256" key="5">
    <source>
        <dbReference type="ARBA" id="ARBA00022490"/>
    </source>
</evidence>
<evidence type="ECO:0000256" key="11">
    <source>
        <dbReference type="ARBA" id="ARBA00023212"/>
    </source>
</evidence>
<keyword evidence="9" id="KW-0007">Acetylation</keyword>
<organism evidence="16 17">
    <name type="scientific">Paragonimus westermani</name>
    <dbReference type="NCBI Taxonomy" id="34504"/>
    <lineage>
        <taxon>Eukaryota</taxon>
        <taxon>Metazoa</taxon>
        <taxon>Spiralia</taxon>
        <taxon>Lophotrochozoa</taxon>
        <taxon>Platyhelminthes</taxon>
        <taxon>Trematoda</taxon>
        <taxon>Digenea</taxon>
        <taxon>Plagiorchiida</taxon>
        <taxon>Troglotremata</taxon>
        <taxon>Troglotrematidae</taxon>
        <taxon>Paragonimus</taxon>
    </lineage>
</organism>
<evidence type="ECO:0000256" key="7">
    <source>
        <dbReference type="ARBA" id="ARBA00022553"/>
    </source>
</evidence>
<evidence type="ECO:0000256" key="8">
    <source>
        <dbReference type="ARBA" id="ARBA00022843"/>
    </source>
</evidence>
<evidence type="ECO:0000313" key="16">
    <source>
        <dbReference type="EMBL" id="KAF8569759.1"/>
    </source>
</evidence>
<comment type="similarity">
    <text evidence="12">Belongs to the dynactin subunit 4 family.</text>
</comment>
<dbReference type="EMBL" id="JTDF01001612">
    <property type="protein sequence ID" value="KAF8569759.1"/>
    <property type="molecule type" value="Genomic_DNA"/>
</dbReference>
<comment type="caution">
    <text evidence="16">The sequence shown here is derived from an EMBL/GenBank/DDBJ whole genome shotgun (WGS) entry which is preliminary data.</text>
</comment>
<comment type="subcellular location">
    <subcellularLocation>
        <location evidence="3">Cytoplasm</location>
        <location evidence="3">Cell cortex</location>
    </subcellularLocation>
    <subcellularLocation>
        <location evidence="1">Cytoplasm</location>
        <location evidence="1">Cytoskeleton</location>
        <location evidence="1">Microtubule organizing center</location>
        <location evidence="1">Centrosome</location>
    </subcellularLocation>
    <subcellularLocation>
        <location evidence="2">Cytoplasm</location>
        <location evidence="2">Cytoskeleton</location>
        <location evidence="2">Stress fiber</location>
    </subcellularLocation>
    <subcellularLocation>
        <location evidence="4">Cytoplasm</location>
        <location evidence="4">Myofibril</location>
    </subcellularLocation>
</comment>
<evidence type="ECO:0000256" key="9">
    <source>
        <dbReference type="ARBA" id="ARBA00022990"/>
    </source>
</evidence>
<dbReference type="PANTHER" id="PTHR13034:SF2">
    <property type="entry name" value="DYNACTIN SUBUNIT 4"/>
    <property type="match status" value="1"/>
</dbReference>
<dbReference type="GO" id="GO:0005813">
    <property type="term" value="C:centrosome"/>
    <property type="evidence" value="ECO:0007669"/>
    <property type="project" value="UniProtKB-SubCell"/>
</dbReference>
<reference evidence="16 17" key="1">
    <citation type="submission" date="2019-07" db="EMBL/GenBank/DDBJ databases">
        <title>Annotation for the trematode Paragonimus westermani.</title>
        <authorList>
            <person name="Choi Y.-J."/>
        </authorList>
    </citation>
    <scope>NUCLEOTIDE SEQUENCE [LARGE SCALE GENOMIC DNA]</scope>
    <source>
        <strain evidence="16">180907_Pwestermani</strain>
    </source>
</reference>
<keyword evidence="7" id="KW-0597">Phosphoprotein</keyword>
<keyword evidence="5" id="KW-0963">Cytoplasm</keyword>
<dbReference type="Pfam" id="PF05502">
    <property type="entry name" value="Dynactin_p62"/>
    <property type="match status" value="2"/>
</dbReference>
<name>A0A8T0DPA6_9TREM</name>
<dbReference type="OrthoDB" id="283815at2759"/>
<protein>
    <recommendedName>
        <fullName evidence="13">Dynactin subunit 4</fullName>
    </recommendedName>
</protein>
<evidence type="ECO:0000256" key="6">
    <source>
        <dbReference type="ARBA" id="ARBA00022499"/>
    </source>
</evidence>
<dbReference type="InterPro" id="IPR008603">
    <property type="entry name" value="DCTN4"/>
</dbReference>
<proteinExistence type="inferred from homology"/>
<keyword evidence="6" id="KW-1017">Isopeptide bond</keyword>
<keyword evidence="11" id="KW-0206">Cytoskeleton</keyword>
<evidence type="ECO:0000256" key="10">
    <source>
        <dbReference type="ARBA" id="ARBA00023054"/>
    </source>
</evidence>
<evidence type="ECO:0000256" key="13">
    <source>
        <dbReference type="ARBA" id="ARBA00034864"/>
    </source>
</evidence>
<evidence type="ECO:0000256" key="4">
    <source>
        <dbReference type="ARBA" id="ARBA00004657"/>
    </source>
</evidence>
<evidence type="ECO:0000256" key="15">
    <source>
        <dbReference type="SAM" id="MobiDB-lite"/>
    </source>
</evidence>
<dbReference type="PANTHER" id="PTHR13034">
    <property type="entry name" value="DYNACTIN P62 SUBUNIT"/>
    <property type="match status" value="1"/>
</dbReference>
<evidence type="ECO:0000256" key="2">
    <source>
        <dbReference type="ARBA" id="ARBA00004529"/>
    </source>
</evidence>
<keyword evidence="17" id="KW-1185">Reference proteome</keyword>
<dbReference type="Proteomes" id="UP000699462">
    <property type="component" value="Unassembled WGS sequence"/>
</dbReference>
<dbReference type="GO" id="GO:0005938">
    <property type="term" value="C:cell cortex"/>
    <property type="evidence" value="ECO:0007669"/>
    <property type="project" value="UniProtKB-SubCell"/>
</dbReference>
<feature type="compositionally biased region" description="Polar residues" evidence="15">
    <location>
        <begin position="344"/>
        <end position="355"/>
    </location>
</feature>
<dbReference type="GO" id="GO:0005869">
    <property type="term" value="C:dynactin complex"/>
    <property type="evidence" value="ECO:0007669"/>
    <property type="project" value="InterPro"/>
</dbReference>
<evidence type="ECO:0000256" key="14">
    <source>
        <dbReference type="ARBA" id="ARBA00093507"/>
    </source>
</evidence>
<evidence type="ECO:0000313" key="17">
    <source>
        <dbReference type="Proteomes" id="UP000699462"/>
    </source>
</evidence>
<keyword evidence="8" id="KW-0832">Ubl conjugation</keyword>
<keyword evidence="10" id="KW-0175">Coiled coil</keyword>